<protein>
    <submittedName>
        <fullName evidence="7">Quinoprotein glucose dehydrogenase</fullName>
        <ecNumber evidence="7">1.1.5.2</ecNumber>
    </submittedName>
</protein>
<evidence type="ECO:0000313" key="8">
    <source>
        <dbReference type="Proteomes" id="UP000588068"/>
    </source>
</evidence>
<dbReference type="SMART" id="SM00564">
    <property type="entry name" value="PQQ"/>
    <property type="match status" value="6"/>
</dbReference>
<accession>A0A841HKP7</accession>
<dbReference type="Gene3D" id="2.140.10.10">
    <property type="entry name" value="Quinoprotein alcohol dehydrogenase-like superfamily"/>
    <property type="match status" value="2"/>
</dbReference>
<feature type="region of interest" description="Disordered" evidence="4">
    <location>
        <begin position="378"/>
        <end position="405"/>
    </location>
</feature>
<dbReference type="Proteomes" id="UP000588068">
    <property type="component" value="Unassembled WGS sequence"/>
</dbReference>
<organism evidence="7 8">
    <name type="scientific">Povalibacter uvarum</name>
    <dbReference type="NCBI Taxonomy" id="732238"/>
    <lineage>
        <taxon>Bacteria</taxon>
        <taxon>Pseudomonadati</taxon>
        <taxon>Pseudomonadota</taxon>
        <taxon>Gammaproteobacteria</taxon>
        <taxon>Steroidobacterales</taxon>
        <taxon>Steroidobacteraceae</taxon>
        <taxon>Povalibacter</taxon>
    </lineage>
</organism>
<keyword evidence="3 7" id="KW-0560">Oxidoreductase</keyword>
<dbReference type="Pfam" id="PF01011">
    <property type="entry name" value="PQQ"/>
    <property type="match status" value="1"/>
</dbReference>
<evidence type="ECO:0000313" key="7">
    <source>
        <dbReference type="EMBL" id="MBB6092949.1"/>
    </source>
</evidence>
<evidence type="ECO:0000256" key="3">
    <source>
        <dbReference type="ARBA" id="ARBA00023002"/>
    </source>
</evidence>
<comment type="cofactor">
    <cofactor evidence="1">
        <name>pyrroloquinoline quinone</name>
        <dbReference type="ChEBI" id="CHEBI:58442"/>
    </cofactor>
</comment>
<gene>
    <name evidence="7" type="ORF">HNQ60_001827</name>
</gene>
<sequence length="650" mass="70122">MRHRSFALLICACALPTTAFPDTEWRYYGGSAGSDKYSPVAQIDASNVKHLQPAWSWVSPDDALVPTVTKERPGFFKPTPLMIGGVLYTSTGFSQVAAIDAGSGKTIWTFDPQAYLAGRRPANSGWQHRGVAYWEGRVGNRTERRILIATGTGELIALDATSGALIDSFGRNGRVDVQAALIRREEDRRFVGFNAPPMIVNDVVVLGCTVFDRPTAPQMPAGHIQAFDVRTGAPKWIFHTVPQDKEPGVETWGNESWKYSGNTNAWAPMSADPELGLVYVPVGTPTNDYFGGDRPGNNLYAESLLALDARTGKLAWHFQGVHHGLWDYDFPAAPTLADITVDGKRIKAIAQISKQGFTYVFDRATGKPVWPIEERAVPQSTVPGEKTAATQPFPTKPPPFARQGITTDDLIDFTPELRAEAIRIASEYTMGPLFTPPTIVGENGKKGVLQVPSAAGGANWGGSAFDPELGYLYLESANILSMAAVVKGDPARHKTAYLIQNPVGPSGPQGLPLLKPPYGVVTAIDLNKGEIAWQVAHGDGPRDHPLLKALNLPPLGASSHTFLSSGGPLVTKSLLFVNQVQTRSDGPGYSTTEFFMRAFDKKTGAVVWEHKMKEPPFGTPMTYELKGKQYVVVSTGGAGAPGKLVAFALP</sequence>
<dbReference type="GO" id="GO:0008876">
    <property type="term" value="F:quinoprotein glucose dehydrogenase activity"/>
    <property type="evidence" value="ECO:0007669"/>
    <property type="project" value="UniProtKB-EC"/>
</dbReference>
<evidence type="ECO:0000256" key="2">
    <source>
        <dbReference type="ARBA" id="ARBA00008156"/>
    </source>
</evidence>
<dbReference type="EC" id="1.1.5.2" evidence="7"/>
<dbReference type="GO" id="GO:0016020">
    <property type="term" value="C:membrane"/>
    <property type="evidence" value="ECO:0007669"/>
    <property type="project" value="InterPro"/>
</dbReference>
<keyword evidence="8" id="KW-1185">Reference proteome</keyword>
<dbReference type="AlphaFoldDB" id="A0A841HKP7"/>
<comment type="caution">
    <text evidence="7">The sequence shown here is derived from an EMBL/GenBank/DDBJ whole genome shotgun (WGS) entry which is preliminary data.</text>
</comment>
<feature type="chain" id="PRO_5032821172" evidence="5">
    <location>
        <begin position="20"/>
        <end position="650"/>
    </location>
</feature>
<dbReference type="InterPro" id="IPR018391">
    <property type="entry name" value="PQQ_b-propeller_rpt"/>
</dbReference>
<evidence type="ECO:0000259" key="6">
    <source>
        <dbReference type="Pfam" id="PF01011"/>
    </source>
</evidence>
<dbReference type="SUPFAM" id="SSF50998">
    <property type="entry name" value="Quinoprotein alcohol dehydrogenase-like"/>
    <property type="match status" value="1"/>
</dbReference>
<feature type="signal peptide" evidence="5">
    <location>
        <begin position="1"/>
        <end position="19"/>
    </location>
</feature>
<name>A0A841HKP7_9GAMM</name>
<evidence type="ECO:0000256" key="4">
    <source>
        <dbReference type="SAM" id="MobiDB-lite"/>
    </source>
</evidence>
<dbReference type="GO" id="GO:0048038">
    <property type="term" value="F:quinone binding"/>
    <property type="evidence" value="ECO:0007669"/>
    <property type="project" value="InterPro"/>
</dbReference>
<comment type="similarity">
    <text evidence="2">Belongs to the bacterial PQQ dehydrogenase family.</text>
</comment>
<dbReference type="InterPro" id="IPR011047">
    <property type="entry name" value="Quinoprotein_ADH-like_sf"/>
</dbReference>
<dbReference type="InterPro" id="IPR002372">
    <property type="entry name" value="PQQ_rpt_dom"/>
</dbReference>
<dbReference type="RefSeq" id="WP_184330853.1">
    <property type="nucleotide sequence ID" value="NZ_JACHHZ010000002.1"/>
</dbReference>
<dbReference type="CDD" id="cd10280">
    <property type="entry name" value="PQQ_mGDH"/>
    <property type="match status" value="1"/>
</dbReference>
<evidence type="ECO:0000256" key="5">
    <source>
        <dbReference type="SAM" id="SignalP"/>
    </source>
</evidence>
<reference evidence="7 8" key="1">
    <citation type="submission" date="2020-08" db="EMBL/GenBank/DDBJ databases">
        <title>Genomic Encyclopedia of Type Strains, Phase IV (KMG-IV): sequencing the most valuable type-strain genomes for metagenomic binning, comparative biology and taxonomic classification.</title>
        <authorList>
            <person name="Goeker M."/>
        </authorList>
    </citation>
    <scope>NUCLEOTIDE SEQUENCE [LARGE SCALE GENOMIC DNA]</scope>
    <source>
        <strain evidence="7 8">DSM 26723</strain>
    </source>
</reference>
<dbReference type="EMBL" id="JACHHZ010000002">
    <property type="protein sequence ID" value="MBB6092949.1"/>
    <property type="molecule type" value="Genomic_DNA"/>
</dbReference>
<dbReference type="InterPro" id="IPR017511">
    <property type="entry name" value="PQQ_mDH"/>
</dbReference>
<evidence type="ECO:0000256" key="1">
    <source>
        <dbReference type="ARBA" id="ARBA00001931"/>
    </source>
</evidence>
<dbReference type="PANTHER" id="PTHR32303">
    <property type="entry name" value="QUINOPROTEIN ALCOHOL DEHYDROGENASE (CYTOCHROME C)"/>
    <property type="match status" value="1"/>
</dbReference>
<feature type="domain" description="Pyrrolo-quinoline quinone repeat" evidence="6">
    <location>
        <begin position="25"/>
        <end position="631"/>
    </location>
</feature>
<proteinExistence type="inferred from homology"/>
<keyword evidence="5" id="KW-0732">Signal</keyword>
<dbReference type="PANTHER" id="PTHR32303:SF4">
    <property type="entry name" value="QUINOPROTEIN GLUCOSE DEHYDROGENASE"/>
    <property type="match status" value="1"/>
</dbReference>
<feature type="compositionally biased region" description="Polar residues" evidence="4">
    <location>
        <begin position="378"/>
        <end position="393"/>
    </location>
</feature>